<dbReference type="Gene3D" id="3.30.470.10">
    <property type="match status" value="1"/>
</dbReference>
<reference evidence="7 8" key="1">
    <citation type="submission" date="2024-01" db="EMBL/GenBank/DDBJ databases">
        <title>The genomes of 5 underutilized Papilionoideae crops provide insights into root nodulation and disease resistanc.</title>
        <authorList>
            <person name="Yuan L."/>
        </authorList>
    </citation>
    <scope>NUCLEOTIDE SEQUENCE [LARGE SCALE GENOMIC DNA]</scope>
    <source>
        <strain evidence="7">ZHUSHIDOU_FW_LH</strain>
        <tissue evidence="7">Leaf</tissue>
    </source>
</reference>
<gene>
    <name evidence="7" type="ORF">RIF29_36047</name>
</gene>
<dbReference type="Proteomes" id="UP001372338">
    <property type="component" value="Unassembled WGS sequence"/>
</dbReference>
<evidence type="ECO:0000313" key="7">
    <source>
        <dbReference type="EMBL" id="KAK7252236.1"/>
    </source>
</evidence>
<accession>A0AAN9EB38</accession>
<dbReference type="AlphaFoldDB" id="A0AAN9EB38"/>
<dbReference type="InterPro" id="IPR036038">
    <property type="entry name" value="Aminotransferase-like"/>
</dbReference>
<evidence type="ECO:0000256" key="4">
    <source>
        <dbReference type="ARBA" id="ARBA00022679"/>
    </source>
</evidence>
<dbReference type="FunFam" id="3.30.470.10:FF:000003">
    <property type="entry name" value="Branched-chain-amino-acid aminotransferase"/>
    <property type="match status" value="1"/>
</dbReference>
<evidence type="ECO:0000256" key="3">
    <source>
        <dbReference type="ARBA" id="ARBA00022576"/>
    </source>
</evidence>
<keyword evidence="5" id="KW-0663">Pyridoxal phosphate</keyword>
<proteinExistence type="inferred from homology"/>
<evidence type="ECO:0000256" key="2">
    <source>
        <dbReference type="ARBA" id="ARBA00009320"/>
    </source>
</evidence>
<comment type="caution">
    <text evidence="7">The sequence shown here is derived from an EMBL/GenBank/DDBJ whole genome shotgun (WGS) entry which is preliminary data.</text>
</comment>
<keyword evidence="3" id="KW-0032">Aminotransferase</keyword>
<dbReference type="InterPro" id="IPR043132">
    <property type="entry name" value="BCAT-like_C"/>
</dbReference>
<protein>
    <submittedName>
        <fullName evidence="7">Uncharacterized protein</fullName>
    </submittedName>
</protein>
<dbReference type="PANTHER" id="PTHR42825:SF28">
    <property type="entry name" value="BRANCHED-CHAIN-AMINO-ACID AMINOTRANSFERASE 7-RELATED"/>
    <property type="match status" value="1"/>
</dbReference>
<evidence type="ECO:0000313" key="8">
    <source>
        <dbReference type="Proteomes" id="UP001372338"/>
    </source>
</evidence>
<sequence>MAPSSLLTASESAANSADGGESHGDIKWDEIEFGIVPTDFMYVMKCSKGEKFCDGSLTPYGNIELTPSAAILNYGQGVFEGLKAYRTEDGRILLFRPEENAERMETGAERMCMPSPSIEQFVIAVKQTVLANKRWVPPAGKGSLYIRPLLIGSGSVLGLAPATEYTFLIFTTPTVKSYHKGPLKLVIRDGLHRAIYGRGGTGGVKSVTNYSPVRNTMQPFNHSFMHGIN</sequence>
<keyword evidence="4" id="KW-0808">Transferase</keyword>
<feature type="region of interest" description="Disordered" evidence="6">
    <location>
        <begin position="1"/>
        <end position="22"/>
    </location>
</feature>
<dbReference type="SUPFAM" id="SSF56752">
    <property type="entry name" value="D-aminoacid aminotransferase-like PLP-dependent enzymes"/>
    <property type="match status" value="1"/>
</dbReference>
<evidence type="ECO:0000256" key="6">
    <source>
        <dbReference type="SAM" id="MobiDB-lite"/>
    </source>
</evidence>
<evidence type="ECO:0000256" key="5">
    <source>
        <dbReference type="ARBA" id="ARBA00022898"/>
    </source>
</evidence>
<dbReference type="PANTHER" id="PTHR42825">
    <property type="entry name" value="AMINO ACID AMINOTRANSFERASE"/>
    <property type="match status" value="1"/>
</dbReference>
<dbReference type="GO" id="GO:0004084">
    <property type="term" value="F:branched-chain-amino-acid transaminase activity"/>
    <property type="evidence" value="ECO:0007669"/>
    <property type="project" value="InterPro"/>
</dbReference>
<feature type="compositionally biased region" description="Polar residues" evidence="6">
    <location>
        <begin position="1"/>
        <end position="15"/>
    </location>
</feature>
<dbReference type="Gene3D" id="3.20.10.10">
    <property type="entry name" value="D-amino Acid Aminotransferase, subunit A, domain 2"/>
    <property type="match status" value="1"/>
</dbReference>
<dbReference type="InterPro" id="IPR043131">
    <property type="entry name" value="BCAT-like_N"/>
</dbReference>
<comment type="similarity">
    <text evidence="2">Belongs to the class-IV pyridoxal-phosphate-dependent aminotransferase family.</text>
</comment>
<comment type="cofactor">
    <cofactor evidence="1">
        <name>pyridoxal 5'-phosphate</name>
        <dbReference type="ChEBI" id="CHEBI:597326"/>
    </cofactor>
</comment>
<keyword evidence="8" id="KW-1185">Reference proteome</keyword>
<dbReference type="InterPro" id="IPR005786">
    <property type="entry name" value="B_amino_transII"/>
</dbReference>
<name>A0AAN9EB38_CROPI</name>
<organism evidence="7 8">
    <name type="scientific">Crotalaria pallida</name>
    <name type="common">Smooth rattlebox</name>
    <name type="synonym">Crotalaria striata</name>
    <dbReference type="NCBI Taxonomy" id="3830"/>
    <lineage>
        <taxon>Eukaryota</taxon>
        <taxon>Viridiplantae</taxon>
        <taxon>Streptophyta</taxon>
        <taxon>Embryophyta</taxon>
        <taxon>Tracheophyta</taxon>
        <taxon>Spermatophyta</taxon>
        <taxon>Magnoliopsida</taxon>
        <taxon>eudicotyledons</taxon>
        <taxon>Gunneridae</taxon>
        <taxon>Pentapetalae</taxon>
        <taxon>rosids</taxon>
        <taxon>fabids</taxon>
        <taxon>Fabales</taxon>
        <taxon>Fabaceae</taxon>
        <taxon>Papilionoideae</taxon>
        <taxon>50 kb inversion clade</taxon>
        <taxon>genistoids sensu lato</taxon>
        <taxon>core genistoids</taxon>
        <taxon>Crotalarieae</taxon>
        <taxon>Crotalaria</taxon>
    </lineage>
</organism>
<dbReference type="EMBL" id="JAYWIO010000007">
    <property type="protein sequence ID" value="KAK7252236.1"/>
    <property type="molecule type" value="Genomic_DNA"/>
</dbReference>
<evidence type="ECO:0000256" key="1">
    <source>
        <dbReference type="ARBA" id="ARBA00001933"/>
    </source>
</evidence>
<dbReference type="GO" id="GO:0009081">
    <property type="term" value="P:branched-chain amino acid metabolic process"/>
    <property type="evidence" value="ECO:0007669"/>
    <property type="project" value="InterPro"/>
</dbReference>